<dbReference type="AlphaFoldDB" id="A0A381V0N6"/>
<evidence type="ECO:0000256" key="1">
    <source>
        <dbReference type="SAM" id="MobiDB-lite"/>
    </source>
</evidence>
<protein>
    <submittedName>
        <fullName evidence="2">Uncharacterized protein</fullName>
    </submittedName>
</protein>
<name>A0A381V0N6_9ZZZZ</name>
<sequence>MALRWRDATSGVVSSDVRGIDHQR</sequence>
<organism evidence="2">
    <name type="scientific">marine metagenome</name>
    <dbReference type="NCBI Taxonomy" id="408172"/>
    <lineage>
        <taxon>unclassified sequences</taxon>
        <taxon>metagenomes</taxon>
        <taxon>ecological metagenomes</taxon>
    </lineage>
</organism>
<dbReference type="EMBL" id="UINC01007415">
    <property type="protein sequence ID" value="SVA33187.1"/>
    <property type="molecule type" value="Genomic_DNA"/>
</dbReference>
<accession>A0A381V0N6</accession>
<evidence type="ECO:0000313" key="2">
    <source>
        <dbReference type="EMBL" id="SVA33187.1"/>
    </source>
</evidence>
<reference evidence="2" key="1">
    <citation type="submission" date="2018-05" db="EMBL/GenBank/DDBJ databases">
        <authorList>
            <person name="Lanie J.A."/>
            <person name="Ng W.-L."/>
            <person name="Kazmierczak K.M."/>
            <person name="Andrzejewski T.M."/>
            <person name="Davidsen T.M."/>
            <person name="Wayne K.J."/>
            <person name="Tettelin H."/>
            <person name="Glass J.I."/>
            <person name="Rusch D."/>
            <person name="Podicherti R."/>
            <person name="Tsui H.-C.T."/>
            <person name="Winkler M.E."/>
        </authorList>
    </citation>
    <scope>NUCLEOTIDE SEQUENCE</scope>
</reference>
<feature type="region of interest" description="Disordered" evidence="1">
    <location>
        <begin position="1"/>
        <end position="24"/>
    </location>
</feature>
<proteinExistence type="predicted"/>
<gene>
    <name evidence="2" type="ORF">METZ01_LOCUS86041</name>
</gene>